<organism evidence="1 2">
    <name type="scientific">Mucilaginibacter ginkgonis</name>
    <dbReference type="NCBI Taxonomy" id="2682091"/>
    <lineage>
        <taxon>Bacteria</taxon>
        <taxon>Pseudomonadati</taxon>
        <taxon>Bacteroidota</taxon>
        <taxon>Sphingobacteriia</taxon>
        <taxon>Sphingobacteriales</taxon>
        <taxon>Sphingobacteriaceae</taxon>
        <taxon>Mucilaginibacter</taxon>
    </lineage>
</organism>
<evidence type="ECO:0000313" key="2">
    <source>
        <dbReference type="Proteomes" id="UP000429232"/>
    </source>
</evidence>
<proteinExistence type="predicted"/>
<sequence length="89" mass="10165">MSVEKILNADWSGIDKKKPIGDKGTITCEEVYEIDHLIEVFKEFYPGYNEKEIIYAIAASWRGMNGKQPRSRFVAAVASRLCGYYQLVN</sequence>
<reference evidence="1 2" key="1">
    <citation type="submission" date="2020-12" db="EMBL/GenBank/DDBJ databases">
        <title>HMF7856_wgs.fasta genome submission.</title>
        <authorList>
            <person name="Kang H."/>
            <person name="Kim H."/>
            <person name="Joh K."/>
        </authorList>
    </citation>
    <scope>NUCLEOTIDE SEQUENCE [LARGE SCALE GENOMIC DNA]</scope>
    <source>
        <strain evidence="1 2">HMF7856</strain>
    </source>
</reference>
<dbReference type="Proteomes" id="UP000429232">
    <property type="component" value="Chromosome"/>
</dbReference>
<protein>
    <submittedName>
        <fullName evidence="1">Uncharacterized protein</fullName>
    </submittedName>
</protein>
<dbReference type="EMBL" id="CP066775">
    <property type="protein sequence ID" value="QQL49063.1"/>
    <property type="molecule type" value="Genomic_DNA"/>
</dbReference>
<name>A0A6I4I7N7_9SPHI</name>
<keyword evidence="2" id="KW-1185">Reference proteome</keyword>
<dbReference type="AlphaFoldDB" id="A0A6I4I7N7"/>
<accession>A0A6I4I7N7</accession>
<evidence type="ECO:0000313" key="1">
    <source>
        <dbReference type="EMBL" id="QQL49063.1"/>
    </source>
</evidence>
<dbReference type="KEGG" id="mgik:GO620_012870"/>
<dbReference type="RefSeq" id="WP_157527006.1">
    <property type="nucleotide sequence ID" value="NZ_CP066775.1"/>
</dbReference>
<gene>
    <name evidence="1" type="ORF">GO620_012870</name>
</gene>